<dbReference type="Pfam" id="PF07992">
    <property type="entry name" value="Pyr_redox_2"/>
    <property type="match status" value="1"/>
</dbReference>
<dbReference type="PRINTS" id="PR00368">
    <property type="entry name" value="FADPNR"/>
</dbReference>
<evidence type="ECO:0000259" key="3">
    <source>
        <dbReference type="Pfam" id="PF07992"/>
    </source>
</evidence>
<dbReference type="PANTHER" id="PTHR48105">
    <property type="entry name" value="THIOREDOXIN REDUCTASE 1-RELATED-RELATED"/>
    <property type="match status" value="1"/>
</dbReference>
<name>A0A285ZYK2_9SPHI</name>
<dbReference type="InterPro" id="IPR036188">
    <property type="entry name" value="FAD/NAD-bd_sf"/>
</dbReference>
<protein>
    <submittedName>
        <fullName evidence="4">Thioredoxin reductase</fullName>
    </submittedName>
</protein>
<gene>
    <name evidence="4" type="ORF">SAMN06297358_1700</name>
</gene>
<reference evidence="5" key="1">
    <citation type="submission" date="2017-09" db="EMBL/GenBank/DDBJ databases">
        <authorList>
            <person name="Varghese N."/>
            <person name="Submissions S."/>
        </authorList>
    </citation>
    <scope>NUCLEOTIDE SEQUENCE [LARGE SCALE GENOMIC DNA]</scope>
    <source>
        <strain evidence="5">CGMCC 1.12803</strain>
    </source>
</reference>
<dbReference type="PRINTS" id="PR00469">
    <property type="entry name" value="PNDRDTASEII"/>
</dbReference>
<dbReference type="AlphaFoldDB" id="A0A285ZYK2"/>
<feature type="domain" description="FAD/NAD(P)-binding" evidence="3">
    <location>
        <begin position="12"/>
        <end position="290"/>
    </location>
</feature>
<keyword evidence="2" id="KW-0560">Oxidoreductase</keyword>
<evidence type="ECO:0000256" key="1">
    <source>
        <dbReference type="ARBA" id="ARBA00022630"/>
    </source>
</evidence>
<organism evidence="4 5">
    <name type="scientific">Pedobacter xixiisoli</name>
    <dbReference type="NCBI Taxonomy" id="1476464"/>
    <lineage>
        <taxon>Bacteria</taxon>
        <taxon>Pseudomonadati</taxon>
        <taxon>Bacteroidota</taxon>
        <taxon>Sphingobacteriia</taxon>
        <taxon>Sphingobacteriales</taxon>
        <taxon>Sphingobacteriaceae</taxon>
        <taxon>Pedobacter</taxon>
    </lineage>
</organism>
<dbReference type="EMBL" id="OCMT01000002">
    <property type="protein sequence ID" value="SOD14687.1"/>
    <property type="molecule type" value="Genomic_DNA"/>
</dbReference>
<dbReference type="InterPro" id="IPR023753">
    <property type="entry name" value="FAD/NAD-binding_dom"/>
</dbReference>
<evidence type="ECO:0000313" key="4">
    <source>
        <dbReference type="EMBL" id="SOD14687.1"/>
    </source>
</evidence>
<keyword evidence="5" id="KW-1185">Reference proteome</keyword>
<keyword evidence="1" id="KW-0285">Flavoprotein</keyword>
<sequence>MILQNMANQQEFDVIIIGGSYAGLSAALALGRALRKVLVIDAGNPCNKQTPHSHNFLTQDGKTPKEISEIAKSQVANYNTISFVNDIAIKGEKNVSGFEITTAEGAIFKGRKLIFGTGVKDIMPNIEGFAACWGISVIHCPYCHGYEVRNQKTGLFANGDMAYEFGKLLWNWTKELTIYTNGKSTLSVEQTKTLANKNIHIVEKEIVKINHEHGKIQELVFSDYSAQKLDALYAKIPFIQHSDIPQNSGCEITEMGMLKVDMMQKTTIEGVFAAGDSTNMMRSVANAVYGGNMAGAAVSKELIAEEFAKA</sequence>
<dbReference type="GO" id="GO:0016491">
    <property type="term" value="F:oxidoreductase activity"/>
    <property type="evidence" value="ECO:0007669"/>
    <property type="project" value="UniProtKB-KW"/>
</dbReference>
<dbReference type="SUPFAM" id="SSF51905">
    <property type="entry name" value="FAD/NAD(P)-binding domain"/>
    <property type="match status" value="1"/>
</dbReference>
<dbReference type="InterPro" id="IPR050097">
    <property type="entry name" value="Ferredoxin-NADP_redctase_2"/>
</dbReference>
<accession>A0A285ZYK2</accession>
<proteinExistence type="predicted"/>
<evidence type="ECO:0000313" key="5">
    <source>
        <dbReference type="Proteomes" id="UP000219281"/>
    </source>
</evidence>
<dbReference type="Gene3D" id="3.50.50.60">
    <property type="entry name" value="FAD/NAD(P)-binding domain"/>
    <property type="match status" value="2"/>
</dbReference>
<evidence type="ECO:0000256" key="2">
    <source>
        <dbReference type="ARBA" id="ARBA00023002"/>
    </source>
</evidence>
<dbReference type="Proteomes" id="UP000219281">
    <property type="component" value="Unassembled WGS sequence"/>
</dbReference>